<keyword evidence="4" id="KW-1185">Reference proteome</keyword>
<sequence>MKITIVAASALAYASIATAVPAAVNAEVQPYELDPRSAGWSNKWWSRKRPQKDIFDFTSTYYVTATPDQVIATNQTAVPGQAGAVGYYYFGINSHLDTICYNITLVGIQGNYQSPAKTATHIHEAACGRAGPPRLAFPNPVADANNANIRRSAGCLTGPFTTGIQVNNTAGTDTGNGFKVAQIEANPAGFFADVHTAGNTQGAVRGQLA</sequence>
<dbReference type="EMBL" id="CP051140">
    <property type="protein sequence ID" value="QIW97244.1"/>
    <property type="molecule type" value="Genomic_DNA"/>
</dbReference>
<evidence type="ECO:0000256" key="1">
    <source>
        <dbReference type="SAM" id="SignalP"/>
    </source>
</evidence>
<dbReference type="Proteomes" id="UP000503462">
    <property type="component" value="Chromosome 2"/>
</dbReference>
<evidence type="ECO:0000313" key="3">
    <source>
        <dbReference type="EMBL" id="QIW97244.1"/>
    </source>
</evidence>
<organism evidence="3 4">
    <name type="scientific">Peltaster fructicola</name>
    <dbReference type="NCBI Taxonomy" id="286661"/>
    <lineage>
        <taxon>Eukaryota</taxon>
        <taxon>Fungi</taxon>
        <taxon>Dikarya</taxon>
        <taxon>Ascomycota</taxon>
        <taxon>Pezizomycotina</taxon>
        <taxon>Dothideomycetes</taxon>
        <taxon>Dothideomycetes incertae sedis</taxon>
        <taxon>Peltaster</taxon>
    </lineage>
</organism>
<name>A0A6H0XRI6_9PEZI</name>
<gene>
    <name evidence="3" type="ORF">AMS68_002762</name>
</gene>
<accession>A0A6H0XRI6</accession>
<dbReference type="SMART" id="SM00754">
    <property type="entry name" value="CHRD"/>
    <property type="match status" value="1"/>
</dbReference>
<feature type="chain" id="PRO_5026241707" description="CHRD domain-containing protein" evidence="1">
    <location>
        <begin position="27"/>
        <end position="209"/>
    </location>
</feature>
<reference evidence="3 4" key="1">
    <citation type="journal article" date="2016" name="Sci. Rep.">
        <title>Peltaster fructicola genome reveals evolution from an invasive phytopathogen to an ectophytic parasite.</title>
        <authorList>
            <person name="Xu C."/>
            <person name="Chen H."/>
            <person name="Gleason M.L."/>
            <person name="Xu J.R."/>
            <person name="Liu H."/>
            <person name="Zhang R."/>
            <person name="Sun G."/>
        </authorList>
    </citation>
    <scope>NUCLEOTIDE SEQUENCE [LARGE SCALE GENOMIC DNA]</scope>
    <source>
        <strain evidence="3 4">LNHT1506</strain>
    </source>
</reference>
<feature type="domain" description="CHRD" evidence="2">
    <location>
        <begin position="59"/>
        <end position="209"/>
    </location>
</feature>
<evidence type="ECO:0000313" key="4">
    <source>
        <dbReference type="Proteomes" id="UP000503462"/>
    </source>
</evidence>
<dbReference type="AlphaFoldDB" id="A0A6H0XRI6"/>
<protein>
    <recommendedName>
        <fullName evidence="2">CHRD domain-containing protein</fullName>
    </recommendedName>
</protein>
<proteinExistence type="predicted"/>
<dbReference type="InterPro" id="IPR010895">
    <property type="entry name" value="CHRD"/>
</dbReference>
<dbReference type="OrthoDB" id="3554264at2759"/>
<feature type="signal peptide" evidence="1">
    <location>
        <begin position="1"/>
        <end position="26"/>
    </location>
</feature>
<dbReference type="Pfam" id="PF07452">
    <property type="entry name" value="CHRD"/>
    <property type="match status" value="1"/>
</dbReference>
<keyword evidence="1" id="KW-0732">Signal</keyword>
<evidence type="ECO:0000259" key="2">
    <source>
        <dbReference type="SMART" id="SM00754"/>
    </source>
</evidence>